<dbReference type="GO" id="GO:0016020">
    <property type="term" value="C:membrane"/>
    <property type="evidence" value="ECO:0007669"/>
    <property type="project" value="TreeGrafter"/>
</dbReference>
<dbReference type="InterPro" id="IPR003130">
    <property type="entry name" value="GED"/>
</dbReference>
<dbReference type="InterPro" id="IPR027417">
    <property type="entry name" value="P-loop_NTPase"/>
</dbReference>
<dbReference type="Gene3D" id="3.40.50.300">
    <property type="entry name" value="P-loop containing nucleotide triphosphate hydrolases"/>
    <property type="match status" value="1"/>
</dbReference>
<dbReference type="InterPro" id="IPR045063">
    <property type="entry name" value="Dynamin_N"/>
</dbReference>
<dbReference type="Pfam" id="PF02212">
    <property type="entry name" value="GED"/>
    <property type="match status" value="1"/>
</dbReference>
<dbReference type="InterPro" id="IPR022812">
    <property type="entry name" value="Dynamin"/>
</dbReference>
<reference evidence="4" key="1">
    <citation type="submission" date="2023-03" db="EMBL/GenBank/DDBJ databases">
        <title>Chromosome-scale reference genome and RAD-based genetic map of yellow starthistle (Centaurea solstitialis) reveal putative structural variation and QTLs associated with invader traits.</title>
        <authorList>
            <person name="Reatini B."/>
            <person name="Cang F.A."/>
            <person name="Jiang Q."/>
            <person name="Mckibben M.T.W."/>
            <person name="Barker M.S."/>
            <person name="Rieseberg L.H."/>
            <person name="Dlugosch K.M."/>
        </authorList>
    </citation>
    <scope>NUCLEOTIDE SEQUENCE</scope>
    <source>
        <strain evidence="4">CAN-66</strain>
        <tissue evidence="4">Leaf</tissue>
    </source>
</reference>
<sequence>MVKKKDVPDLTLVDLPGFIRIAVEDQPRHIYRDILELVKKYIKPEETIILNVVASWAELQMCESFDVSRPFNDLSTTRSNISSNLGRRTIVVITKCDQRPEDVVAKVSGRSINVGLGFVCVRNRIDDETYAEARKKEASLFETDPMLSKLDKSMVGIPVLANKLMEVQAKMIAMCLPNIMRKVSERLHGLIPELAKLPRTLASVSDARGVLIEMVGSIKDTLQNLIIRGEYGEYEEDMKMHGDARGKWDTATSVRASFRISPTAPEKAKQHFGIAMSFINEVWGCLETICIKVFEDRCKHYRQLLPALKASAQRVLEETKEKFKERAAEMIEMEQGTDYTCDPNHATCLQKLLENRDMFVNAIQTRKSSINMPSEVQKPLEINIEGYGSIDIKHLVCIDESLREQAFDMKMRITAYWEVVVNRMVGWAALQLRFMIRKMVIKELPREISKEMMANDAQVEKMIAEPPSVAAEREALQRSIKLLQESKEVLQNAIESGEVSQTTLDPD</sequence>
<evidence type="ECO:0000313" key="5">
    <source>
        <dbReference type="Proteomes" id="UP001172457"/>
    </source>
</evidence>
<dbReference type="InterPro" id="IPR020850">
    <property type="entry name" value="GED_dom"/>
</dbReference>
<keyword evidence="1" id="KW-0505">Motor protein</keyword>
<dbReference type="Gene3D" id="1.20.120.1240">
    <property type="entry name" value="Dynamin, middle domain"/>
    <property type="match status" value="1"/>
</dbReference>
<evidence type="ECO:0000313" key="4">
    <source>
        <dbReference type="EMBL" id="KAJ9560799.1"/>
    </source>
</evidence>
<dbReference type="PANTHER" id="PTHR11566:SF173">
    <property type="entry name" value="DYNAMIN-RELATED PROTEIN 4C"/>
    <property type="match status" value="1"/>
</dbReference>
<evidence type="ECO:0000256" key="1">
    <source>
        <dbReference type="ARBA" id="ARBA00023175"/>
    </source>
</evidence>
<accession>A0AA38TIS3</accession>
<dbReference type="InterPro" id="IPR000375">
    <property type="entry name" value="Dynamin_stalk"/>
</dbReference>
<dbReference type="Pfam" id="PF00350">
    <property type="entry name" value="Dynamin_N"/>
    <property type="match status" value="1"/>
</dbReference>
<proteinExistence type="predicted"/>
<gene>
    <name evidence="4" type="ORF">OSB04_005959</name>
</gene>
<protein>
    <submittedName>
        <fullName evidence="4">Uncharacterized protein</fullName>
    </submittedName>
</protein>
<feature type="domain" description="Dynamin-type G" evidence="3">
    <location>
        <begin position="1"/>
        <end position="177"/>
    </location>
</feature>
<dbReference type="Proteomes" id="UP001172457">
    <property type="component" value="Chromosome 2"/>
</dbReference>
<dbReference type="GO" id="GO:0008017">
    <property type="term" value="F:microtubule binding"/>
    <property type="evidence" value="ECO:0007669"/>
    <property type="project" value="TreeGrafter"/>
</dbReference>
<dbReference type="GO" id="GO:0005874">
    <property type="term" value="C:microtubule"/>
    <property type="evidence" value="ECO:0007669"/>
    <property type="project" value="TreeGrafter"/>
</dbReference>
<evidence type="ECO:0000259" key="3">
    <source>
        <dbReference type="PROSITE" id="PS51718"/>
    </source>
</evidence>
<dbReference type="SUPFAM" id="SSF52540">
    <property type="entry name" value="P-loop containing nucleoside triphosphate hydrolases"/>
    <property type="match status" value="1"/>
</dbReference>
<dbReference type="PANTHER" id="PTHR11566">
    <property type="entry name" value="DYNAMIN"/>
    <property type="match status" value="1"/>
</dbReference>
<feature type="domain" description="GED" evidence="2">
    <location>
        <begin position="406"/>
        <end position="498"/>
    </location>
</feature>
<evidence type="ECO:0000259" key="2">
    <source>
        <dbReference type="PROSITE" id="PS51388"/>
    </source>
</evidence>
<name>A0AA38TIS3_9ASTR</name>
<dbReference type="Pfam" id="PF01031">
    <property type="entry name" value="Dynamin_M"/>
    <property type="match status" value="2"/>
</dbReference>
<dbReference type="GO" id="GO:0005525">
    <property type="term" value="F:GTP binding"/>
    <property type="evidence" value="ECO:0007669"/>
    <property type="project" value="InterPro"/>
</dbReference>
<keyword evidence="5" id="KW-1185">Reference proteome</keyword>
<dbReference type="GO" id="GO:0005737">
    <property type="term" value="C:cytoplasm"/>
    <property type="evidence" value="ECO:0007669"/>
    <property type="project" value="TreeGrafter"/>
</dbReference>
<dbReference type="AlphaFoldDB" id="A0AA38TIS3"/>
<comment type="caution">
    <text evidence="4">The sequence shown here is derived from an EMBL/GenBank/DDBJ whole genome shotgun (WGS) entry which is preliminary data.</text>
</comment>
<dbReference type="PROSITE" id="PS51388">
    <property type="entry name" value="GED"/>
    <property type="match status" value="1"/>
</dbReference>
<dbReference type="EMBL" id="JARYMX010000002">
    <property type="protein sequence ID" value="KAJ9560799.1"/>
    <property type="molecule type" value="Genomic_DNA"/>
</dbReference>
<dbReference type="PRINTS" id="PR00195">
    <property type="entry name" value="DYNAMIN"/>
</dbReference>
<organism evidence="4 5">
    <name type="scientific">Centaurea solstitialis</name>
    <name type="common">yellow star-thistle</name>
    <dbReference type="NCBI Taxonomy" id="347529"/>
    <lineage>
        <taxon>Eukaryota</taxon>
        <taxon>Viridiplantae</taxon>
        <taxon>Streptophyta</taxon>
        <taxon>Embryophyta</taxon>
        <taxon>Tracheophyta</taxon>
        <taxon>Spermatophyta</taxon>
        <taxon>Magnoliopsida</taxon>
        <taxon>eudicotyledons</taxon>
        <taxon>Gunneridae</taxon>
        <taxon>Pentapetalae</taxon>
        <taxon>asterids</taxon>
        <taxon>campanulids</taxon>
        <taxon>Asterales</taxon>
        <taxon>Asteraceae</taxon>
        <taxon>Carduoideae</taxon>
        <taxon>Cardueae</taxon>
        <taxon>Centaureinae</taxon>
        <taxon>Centaurea</taxon>
    </lineage>
</organism>
<dbReference type="PROSITE" id="PS51718">
    <property type="entry name" value="G_DYNAMIN_2"/>
    <property type="match status" value="1"/>
</dbReference>
<dbReference type="InterPro" id="IPR030381">
    <property type="entry name" value="G_DYNAMIN_dom"/>
</dbReference>
<dbReference type="GO" id="GO:0003924">
    <property type="term" value="F:GTPase activity"/>
    <property type="evidence" value="ECO:0007669"/>
    <property type="project" value="InterPro"/>
</dbReference>